<dbReference type="AlphaFoldDB" id="A0A5C6CRY3"/>
<evidence type="ECO:0000313" key="3">
    <source>
        <dbReference type="Proteomes" id="UP000316304"/>
    </source>
</evidence>
<dbReference type="InterPro" id="IPR001173">
    <property type="entry name" value="Glyco_trans_2-like"/>
</dbReference>
<proteinExistence type="predicted"/>
<dbReference type="EC" id="2.4.1.-" evidence="2"/>
<dbReference type="SUPFAM" id="SSF53448">
    <property type="entry name" value="Nucleotide-diphospho-sugar transferases"/>
    <property type="match status" value="1"/>
</dbReference>
<dbReference type="EMBL" id="SJPT01000001">
    <property type="protein sequence ID" value="TWU27158.1"/>
    <property type="molecule type" value="Genomic_DNA"/>
</dbReference>
<dbReference type="PANTHER" id="PTHR22916">
    <property type="entry name" value="GLYCOSYLTRANSFERASE"/>
    <property type="match status" value="1"/>
</dbReference>
<dbReference type="Proteomes" id="UP000316304">
    <property type="component" value="Unassembled WGS sequence"/>
</dbReference>
<keyword evidence="2" id="KW-0328">Glycosyltransferase</keyword>
<keyword evidence="2" id="KW-0808">Transferase</keyword>
<dbReference type="CDD" id="cd06433">
    <property type="entry name" value="GT_2_WfgS_like"/>
    <property type="match status" value="1"/>
</dbReference>
<sequence length="259" mass="29271">MKISVITAVFNRESTLASTIDSVASQLATEHEHILVDGMSTDGTADVIAANKPRIATSIREPDDGIYDALNKGIRAATGDVVGFLHADDLFYSREALRRISDTFSREKVDAVYGDLVYVDAANPDRVIRYWKSGHFDARRFRRGWMPPHPTVYVRKSVYEKFGMYLTDFGSAADYEWIVRLMVHQQIRVGYIPEILVKMRVGGESNATLKNRITANRDDRRAWTANGLKPPWGLRLTKPLSKLPQFLRGKSMFPQSMST</sequence>
<dbReference type="GO" id="GO:0016758">
    <property type="term" value="F:hexosyltransferase activity"/>
    <property type="evidence" value="ECO:0007669"/>
    <property type="project" value="UniProtKB-ARBA"/>
</dbReference>
<dbReference type="Pfam" id="PF00535">
    <property type="entry name" value="Glycos_transf_2"/>
    <property type="match status" value="1"/>
</dbReference>
<keyword evidence="3" id="KW-1185">Reference proteome</keyword>
<protein>
    <submittedName>
        <fullName evidence="2">PGL/p-HBAD biosynthesis glycosyltransferase</fullName>
        <ecNumber evidence="2">2.4.1.-</ecNumber>
    </submittedName>
</protein>
<dbReference type="InterPro" id="IPR029044">
    <property type="entry name" value="Nucleotide-diphossugar_trans"/>
</dbReference>
<dbReference type="RefSeq" id="WP_146593392.1">
    <property type="nucleotide sequence ID" value="NZ_SJPT01000001.1"/>
</dbReference>
<gene>
    <name evidence="2" type="ORF">Pla52o_10220</name>
</gene>
<organism evidence="2 3">
    <name type="scientific">Novipirellula galeiformis</name>
    <dbReference type="NCBI Taxonomy" id="2528004"/>
    <lineage>
        <taxon>Bacteria</taxon>
        <taxon>Pseudomonadati</taxon>
        <taxon>Planctomycetota</taxon>
        <taxon>Planctomycetia</taxon>
        <taxon>Pirellulales</taxon>
        <taxon>Pirellulaceae</taxon>
        <taxon>Novipirellula</taxon>
    </lineage>
</organism>
<evidence type="ECO:0000313" key="2">
    <source>
        <dbReference type="EMBL" id="TWU27158.1"/>
    </source>
</evidence>
<dbReference type="Gene3D" id="3.90.550.10">
    <property type="entry name" value="Spore Coat Polysaccharide Biosynthesis Protein SpsA, Chain A"/>
    <property type="match status" value="1"/>
</dbReference>
<comment type="caution">
    <text evidence="2">The sequence shown here is derived from an EMBL/GenBank/DDBJ whole genome shotgun (WGS) entry which is preliminary data.</text>
</comment>
<name>A0A5C6CRY3_9BACT</name>
<feature type="domain" description="Glycosyltransferase 2-like" evidence="1">
    <location>
        <begin position="4"/>
        <end position="139"/>
    </location>
</feature>
<reference evidence="2 3" key="1">
    <citation type="submission" date="2019-02" db="EMBL/GenBank/DDBJ databases">
        <title>Deep-cultivation of Planctomycetes and their phenomic and genomic characterization uncovers novel biology.</title>
        <authorList>
            <person name="Wiegand S."/>
            <person name="Jogler M."/>
            <person name="Boedeker C."/>
            <person name="Pinto D."/>
            <person name="Vollmers J."/>
            <person name="Rivas-Marin E."/>
            <person name="Kohn T."/>
            <person name="Peeters S.H."/>
            <person name="Heuer A."/>
            <person name="Rast P."/>
            <person name="Oberbeckmann S."/>
            <person name="Bunk B."/>
            <person name="Jeske O."/>
            <person name="Meyerdierks A."/>
            <person name="Storesund J.E."/>
            <person name="Kallscheuer N."/>
            <person name="Luecker S."/>
            <person name="Lage O.M."/>
            <person name="Pohl T."/>
            <person name="Merkel B.J."/>
            <person name="Hornburger P."/>
            <person name="Mueller R.-W."/>
            <person name="Bruemmer F."/>
            <person name="Labrenz M."/>
            <person name="Spormann A.M."/>
            <person name="Op Den Camp H."/>
            <person name="Overmann J."/>
            <person name="Amann R."/>
            <person name="Jetten M.S.M."/>
            <person name="Mascher T."/>
            <person name="Medema M.H."/>
            <person name="Devos D.P."/>
            <person name="Kaster A.-K."/>
            <person name="Ovreas L."/>
            <person name="Rohde M."/>
            <person name="Galperin M.Y."/>
            <person name="Jogler C."/>
        </authorList>
    </citation>
    <scope>NUCLEOTIDE SEQUENCE [LARGE SCALE GENOMIC DNA]</scope>
    <source>
        <strain evidence="2 3">Pla52o</strain>
    </source>
</reference>
<dbReference type="OrthoDB" id="9784574at2"/>
<evidence type="ECO:0000259" key="1">
    <source>
        <dbReference type="Pfam" id="PF00535"/>
    </source>
</evidence>
<dbReference type="PANTHER" id="PTHR22916:SF3">
    <property type="entry name" value="UDP-GLCNAC:BETAGAL BETA-1,3-N-ACETYLGLUCOSAMINYLTRANSFERASE-LIKE PROTEIN 1"/>
    <property type="match status" value="1"/>
</dbReference>
<accession>A0A5C6CRY3</accession>